<proteinExistence type="predicted"/>
<name>A0A6A4FJU7_9STRA</name>
<dbReference type="Proteomes" id="UP000434957">
    <property type="component" value="Unassembled WGS sequence"/>
</dbReference>
<evidence type="ECO:0000259" key="1">
    <source>
        <dbReference type="Pfam" id="PF07992"/>
    </source>
</evidence>
<dbReference type="InterPro" id="IPR023753">
    <property type="entry name" value="FAD/NAD-binding_dom"/>
</dbReference>
<dbReference type="InterPro" id="IPR036188">
    <property type="entry name" value="FAD/NAD-bd_sf"/>
</dbReference>
<dbReference type="EMBL" id="QXFT01000221">
    <property type="protein sequence ID" value="KAE9350470.1"/>
    <property type="molecule type" value="Genomic_DNA"/>
</dbReference>
<keyword evidence="5" id="KW-1185">Reference proteome</keyword>
<gene>
    <name evidence="2" type="ORF">PR001_g5137</name>
    <name evidence="3" type="ORF">PR003_g5356</name>
</gene>
<feature type="domain" description="FAD/NAD(P)-binding" evidence="1">
    <location>
        <begin position="106"/>
        <end position="203"/>
    </location>
</feature>
<reference evidence="3 5" key="1">
    <citation type="submission" date="2018-08" db="EMBL/GenBank/DDBJ databases">
        <title>Genomic investigation of the strawberry pathogen Phytophthora fragariae indicates pathogenicity is determined by transcriptional variation in three key races.</title>
        <authorList>
            <person name="Adams T.M."/>
            <person name="Armitage A.D."/>
            <person name="Sobczyk M.K."/>
            <person name="Bates H.J."/>
            <person name="Dunwell J.M."/>
            <person name="Nellist C.F."/>
            <person name="Harrison R.J."/>
        </authorList>
    </citation>
    <scope>NUCLEOTIDE SEQUENCE [LARGE SCALE GENOMIC DNA]</scope>
    <source>
        <strain evidence="2 4">SCRP249</strain>
        <strain evidence="3 5">SCRP333</strain>
    </source>
</reference>
<evidence type="ECO:0000313" key="4">
    <source>
        <dbReference type="Proteomes" id="UP000429607"/>
    </source>
</evidence>
<accession>A0A6A4FJU7</accession>
<evidence type="ECO:0000313" key="2">
    <source>
        <dbReference type="EMBL" id="KAE9045008.1"/>
    </source>
</evidence>
<protein>
    <recommendedName>
        <fullName evidence="1">FAD/NAD(P)-binding domain-containing protein</fullName>
    </recommendedName>
</protein>
<dbReference type="Proteomes" id="UP000429607">
    <property type="component" value="Unassembled WGS sequence"/>
</dbReference>
<dbReference type="GO" id="GO:0016491">
    <property type="term" value="F:oxidoreductase activity"/>
    <property type="evidence" value="ECO:0007669"/>
    <property type="project" value="InterPro"/>
</dbReference>
<dbReference type="AlphaFoldDB" id="A0A6A4FJU7"/>
<evidence type="ECO:0000313" key="5">
    <source>
        <dbReference type="Proteomes" id="UP000434957"/>
    </source>
</evidence>
<dbReference type="EMBL" id="QXFV01000224">
    <property type="protein sequence ID" value="KAE9045008.1"/>
    <property type="molecule type" value="Genomic_DNA"/>
</dbReference>
<sequence>MVNPRDQLLLGGLLLGYLVLLMRSEYLFIGKNTHCYVLRLSAIRFLDISEQVTAPKRAYLVGLTLTGAKNNRFGGEEARYYCKSGDKLLCPVRAARWIYKAATKWVRSFSVIEQSPHACSEKLYPIVRDPVTEEMDKADIQMVRNTRAARMEKQADGKLTFVVTITGEEHKAPDFDGILYTVGQEPCTNELDLADLRVKLTKSAAARQNDR</sequence>
<dbReference type="SUPFAM" id="SSF51905">
    <property type="entry name" value="FAD/NAD(P)-binding domain"/>
    <property type="match status" value="1"/>
</dbReference>
<comment type="caution">
    <text evidence="3">The sequence shown here is derived from an EMBL/GenBank/DDBJ whole genome shotgun (WGS) entry which is preliminary data.</text>
</comment>
<organism evidence="3 5">
    <name type="scientific">Phytophthora rubi</name>
    <dbReference type="NCBI Taxonomy" id="129364"/>
    <lineage>
        <taxon>Eukaryota</taxon>
        <taxon>Sar</taxon>
        <taxon>Stramenopiles</taxon>
        <taxon>Oomycota</taxon>
        <taxon>Peronosporomycetes</taxon>
        <taxon>Peronosporales</taxon>
        <taxon>Peronosporaceae</taxon>
        <taxon>Phytophthora</taxon>
    </lineage>
</organism>
<dbReference type="Gene3D" id="3.50.50.60">
    <property type="entry name" value="FAD/NAD(P)-binding domain"/>
    <property type="match status" value="2"/>
</dbReference>
<evidence type="ECO:0000313" key="3">
    <source>
        <dbReference type="EMBL" id="KAE9350470.1"/>
    </source>
</evidence>
<dbReference type="Pfam" id="PF07992">
    <property type="entry name" value="Pyr_redox_2"/>
    <property type="match status" value="1"/>
</dbReference>